<dbReference type="PROSITE" id="PS50977">
    <property type="entry name" value="HTH_TETR_2"/>
    <property type="match status" value="1"/>
</dbReference>
<evidence type="ECO:0000313" key="6">
    <source>
        <dbReference type="EMBL" id="TNH38520.1"/>
    </source>
</evidence>
<dbReference type="InterPro" id="IPR001647">
    <property type="entry name" value="HTH_TetR"/>
</dbReference>
<dbReference type="SUPFAM" id="SSF48498">
    <property type="entry name" value="Tetracyclin repressor-like, C-terminal domain"/>
    <property type="match status" value="1"/>
</dbReference>
<feature type="DNA-binding region" description="H-T-H motif" evidence="4">
    <location>
        <begin position="38"/>
        <end position="57"/>
    </location>
</feature>
<gene>
    <name evidence="6" type="ORF">FHD67_14395</name>
</gene>
<dbReference type="PANTHER" id="PTHR30055:SF220">
    <property type="entry name" value="TETR-FAMILY REGULATORY PROTEIN"/>
    <property type="match status" value="1"/>
</dbReference>
<keyword evidence="2 4" id="KW-0238">DNA-binding</keyword>
<dbReference type="GO" id="GO:0000976">
    <property type="term" value="F:transcription cis-regulatory region binding"/>
    <property type="evidence" value="ECO:0007669"/>
    <property type="project" value="TreeGrafter"/>
</dbReference>
<feature type="domain" description="HTH tetR-type" evidence="5">
    <location>
        <begin position="15"/>
        <end position="75"/>
    </location>
</feature>
<reference evidence="6 7" key="1">
    <citation type="submission" date="2019-06" db="EMBL/GenBank/DDBJ databases">
        <authorList>
            <person name="Li J."/>
        </authorList>
    </citation>
    <scope>NUCLEOTIDE SEQUENCE [LARGE SCALE GENOMIC DNA]</scope>
    <source>
        <strain evidence="6 7">CGMCC 1.8012</strain>
    </source>
</reference>
<evidence type="ECO:0000259" key="5">
    <source>
        <dbReference type="PROSITE" id="PS50977"/>
    </source>
</evidence>
<evidence type="ECO:0000256" key="4">
    <source>
        <dbReference type="PROSITE-ProRule" id="PRU00335"/>
    </source>
</evidence>
<dbReference type="PRINTS" id="PR00455">
    <property type="entry name" value="HTHTETR"/>
</dbReference>
<dbReference type="GO" id="GO:0003700">
    <property type="term" value="F:DNA-binding transcription factor activity"/>
    <property type="evidence" value="ECO:0007669"/>
    <property type="project" value="TreeGrafter"/>
</dbReference>
<dbReference type="InterPro" id="IPR036271">
    <property type="entry name" value="Tet_transcr_reg_TetR-rel_C_sf"/>
</dbReference>
<protein>
    <submittedName>
        <fullName evidence="6">TetR/AcrR family transcriptional regulator</fullName>
    </submittedName>
</protein>
<organism evidence="6 7">
    <name type="scientific">Paracoccus haeundaensis</name>
    <dbReference type="NCBI Taxonomy" id="225362"/>
    <lineage>
        <taxon>Bacteria</taxon>
        <taxon>Pseudomonadati</taxon>
        <taxon>Pseudomonadota</taxon>
        <taxon>Alphaproteobacteria</taxon>
        <taxon>Rhodobacterales</taxon>
        <taxon>Paracoccaceae</taxon>
        <taxon>Paracoccus</taxon>
    </lineage>
</organism>
<evidence type="ECO:0000256" key="1">
    <source>
        <dbReference type="ARBA" id="ARBA00023015"/>
    </source>
</evidence>
<dbReference type="InterPro" id="IPR009057">
    <property type="entry name" value="Homeodomain-like_sf"/>
</dbReference>
<dbReference type="InterPro" id="IPR050109">
    <property type="entry name" value="HTH-type_TetR-like_transc_reg"/>
</dbReference>
<dbReference type="Gene3D" id="1.10.357.10">
    <property type="entry name" value="Tetracycline Repressor, domain 2"/>
    <property type="match status" value="1"/>
</dbReference>
<dbReference type="RefSeq" id="WP_045982756.1">
    <property type="nucleotide sequence ID" value="NZ_VDDC01000027.1"/>
</dbReference>
<evidence type="ECO:0000256" key="3">
    <source>
        <dbReference type="ARBA" id="ARBA00023163"/>
    </source>
</evidence>
<dbReference type="Proteomes" id="UP000304880">
    <property type="component" value="Unassembled WGS sequence"/>
</dbReference>
<keyword evidence="7" id="KW-1185">Reference proteome</keyword>
<proteinExistence type="predicted"/>
<dbReference type="PANTHER" id="PTHR30055">
    <property type="entry name" value="HTH-TYPE TRANSCRIPTIONAL REGULATOR RUTR"/>
    <property type="match status" value="1"/>
</dbReference>
<dbReference type="Pfam" id="PF13305">
    <property type="entry name" value="TetR_C_33"/>
    <property type="match status" value="1"/>
</dbReference>
<name>A0A5C4R3K5_9RHOB</name>
<sequence length="209" mass="22658">MPAPVTPDRKSYHHGNLRQALVEATADLVQEQGPQAFTLTEAARRAGVSPAAPYRHFKGRDDLLEEVARQGFIEFAARLEAAFDGGRPRPLTAFLRMGQTYLDFAAERPGYYMAMFESGISVVGNVDLAAASARAQGVLVTAAEAMAARLPEDRRPPARMVANHIWALSHGVVELFGRGKPGCRSPVEPSEMLESGALIYLRGLGLIQD</sequence>
<keyword evidence="3" id="KW-0804">Transcription</keyword>
<evidence type="ECO:0000313" key="7">
    <source>
        <dbReference type="Proteomes" id="UP000304880"/>
    </source>
</evidence>
<evidence type="ECO:0000256" key="2">
    <source>
        <dbReference type="ARBA" id="ARBA00023125"/>
    </source>
</evidence>
<comment type="caution">
    <text evidence="6">The sequence shown here is derived from an EMBL/GenBank/DDBJ whole genome shotgun (WGS) entry which is preliminary data.</text>
</comment>
<keyword evidence="1" id="KW-0805">Transcription regulation</keyword>
<dbReference type="AlphaFoldDB" id="A0A5C4R3K5"/>
<dbReference type="InterPro" id="IPR025996">
    <property type="entry name" value="MT1864/Rv1816-like_C"/>
</dbReference>
<accession>A0A5C4R3K5</accession>
<dbReference type="Pfam" id="PF00440">
    <property type="entry name" value="TetR_N"/>
    <property type="match status" value="1"/>
</dbReference>
<dbReference type="EMBL" id="VDDC01000027">
    <property type="protein sequence ID" value="TNH38520.1"/>
    <property type="molecule type" value="Genomic_DNA"/>
</dbReference>
<dbReference type="SUPFAM" id="SSF46689">
    <property type="entry name" value="Homeodomain-like"/>
    <property type="match status" value="1"/>
</dbReference>